<comment type="caution">
    <text evidence="1">The sequence shown here is derived from an EMBL/GenBank/DDBJ whole genome shotgun (WGS) entry which is preliminary data.</text>
</comment>
<protein>
    <submittedName>
        <fullName evidence="1">Uncharacterized protein</fullName>
    </submittedName>
</protein>
<evidence type="ECO:0000313" key="2">
    <source>
        <dbReference type="Proteomes" id="UP000711996"/>
    </source>
</evidence>
<reference evidence="1" key="1">
    <citation type="submission" date="2019-06" db="EMBL/GenBank/DDBJ databases">
        <authorList>
            <person name="Gan P."/>
            <person name="Shirasu K."/>
        </authorList>
    </citation>
    <scope>NUCLEOTIDE SEQUENCE [LARGE SCALE GENOMIC DNA]</scope>
    <source>
        <strain evidence="1">CAD2</strain>
    </source>
</reference>
<sequence length="82" mass="8975">MRKIMPWKPERIKVPLGGLSRISVSITNNAIGRAHSGDRSLFGGPRAEEAQANQGERVKVGSRMLRLTPSFLSSQQSPTCEV</sequence>
<proteinExistence type="predicted"/>
<name>A0A9P5BT93_COLSI</name>
<dbReference type="EMBL" id="QPMT01000040">
    <property type="protein sequence ID" value="KAF4852122.1"/>
    <property type="molecule type" value="Genomic_DNA"/>
</dbReference>
<dbReference type="AlphaFoldDB" id="A0A9P5BT93"/>
<dbReference type="Proteomes" id="UP000711996">
    <property type="component" value="Unassembled WGS sequence"/>
</dbReference>
<organism evidence="1 2">
    <name type="scientific">Colletotrichum siamense</name>
    <name type="common">Anthracnose fungus</name>
    <dbReference type="NCBI Taxonomy" id="690259"/>
    <lineage>
        <taxon>Eukaryota</taxon>
        <taxon>Fungi</taxon>
        <taxon>Dikarya</taxon>
        <taxon>Ascomycota</taxon>
        <taxon>Pezizomycotina</taxon>
        <taxon>Sordariomycetes</taxon>
        <taxon>Hypocreomycetidae</taxon>
        <taxon>Glomerellales</taxon>
        <taxon>Glomerellaceae</taxon>
        <taxon>Colletotrichum</taxon>
        <taxon>Colletotrichum gloeosporioides species complex</taxon>
    </lineage>
</organism>
<keyword evidence="2" id="KW-1185">Reference proteome</keyword>
<accession>A0A9P5BT93</accession>
<evidence type="ECO:0000313" key="1">
    <source>
        <dbReference type="EMBL" id="KAF4852122.1"/>
    </source>
</evidence>
<gene>
    <name evidence="1" type="ORF">CGCSCA2_v010547</name>
</gene>